<accession>A0A1Q6A004</accession>
<proteinExistence type="predicted"/>
<sequence>MGFILPQPLEKRHKKSGINLVDTAAYYFNKKDAPQYI</sequence>
<comment type="caution">
    <text evidence="1">The sequence shown here is derived from an EMBL/GenBank/DDBJ whole genome shotgun (WGS) entry which is preliminary data.</text>
</comment>
<keyword evidence="2" id="KW-1185">Reference proteome</keyword>
<name>A0A1Q6A004_9SPHI</name>
<protein>
    <submittedName>
        <fullName evidence="1">Uncharacterized protein</fullName>
    </submittedName>
</protein>
<reference evidence="1 2" key="1">
    <citation type="submission" date="2016-11" db="EMBL/GenBank/DDBJ databases">
        <title>Whole Genome Sequencing of Mucilaginibacter polytrichastri RG4-7(T) isolated from the moss sample.</title>
        <authorList>
            <person name="Li Y."/>
        </authorList>
    </citation>
    <scope>NUCLEOTIDE SEQUENCE [LARGE SCALE GENOMIC DNA]</scope>
    <source>
        <strain evidence="1 2">RG4-7</strain>
    </source>
</reference>
<dbReference type="EMBL" id="MPPL01000001">
    <property type="protein sequence ID" value="OKS87337.1"/>
    <property type="molecule type" value="Genomic_DNA"/>
</dbReference>
<dbReference type="STRING" id="1302689.RG47T_2798"/>
<gene>
    <name evidence="1" type="ORF">RG47T_2798</name>
</gene>
<evidence type="ECO:0000313" key="2">
    <source>
        <dbReference type="Proteomes" id="UP000186720"/>
    </source>
</evidence>
<dbReference type="AlphaFoldDB" id="A0A1Q6A004"/>
<dbReference type="Proteomes" id="UP000186720">
    <property type="component" value="Unassembled WGS sequence"/>
</dbReference>
<organism evidence="1 2">
    <name type="scientific">Mucilaginibacter polytrichastri</name>
    <dbReference type="NCBI Taxonomy" id="1302689"/>
    <lineage>
        <taxon>Bacteria</taxon>
        <taxon>Pseudomonadati</taxon>
        <taxon>Bacteroidota</taxon>
        <taxon>Sphingobacteriia</taxon>
        <taxon>Sphingobacteriales</taxon>
        <taxon>Sphingobacteriaceae</taxon>
        <taxon>Mucilaginibacter</taxon>
    </lineage>
</organism>
<evidence type="ECO:0000313" key="1">
    <source>
        <dbReference type="EMBL" id="OKS87337.1"/>
    </source>
</evidence>